<feature type="transmembrane region" description="Helical" evidence="2">
    <location>
        <begin position="335"/>
        <end position="354"/>
    </location>
</feature>
<feature type="signal peptide" evidence="3">
    <location>
        <begin position="1"/>
        <end position="19"/>
    </location>
</feature>
<gene>
    <name evidence="4" type="ORF">FOL46_000532</name>
</gene>
<protein>
    <submittedName>
        <fullName evidence="4">Uncharacterized protein</fullName>
    </submittedName>
</protein>
<evidence type="ECO:0000256" key="1">
    <source>
        <dbReference type="SAM" id="MobiDB-lite"/>
    </source>
</evidence>
<feature type="transmembrane region" description="Helical" evidence="2">
    <location>
        <begin position="248"/>
        <end position="273"/>
    </location>
</feature>
<feature type="transmembrane region" description="Helical" evidence="2">
    <location>
        <begin position="527"/>
        <end position="548"/>
    </location>
</feature>
<dbReference type="Proteomes" id="UP000572268">
    <property type="component" value="Unassembled WGS sequence"/>
</dbReference>
<proteinExistence type="predicted"/>
<keyword evidence="2" id="KW-0812">Transmembrane</keyword>
<comment type="caution">
    <text evidence="4">The sequence shown here is derived from an EMBL/GenBank/DDBJ whole genome shotgun (WGS) entry which is preliminary data.</text>
</comment>
<dbReference type="EMBL" id="JABANN010000111">
    <property type="protein sequence ID" value="KAF4670966.1"/>
    <property type="molecule type" value="Genomic_DNA"/>
</dbReference>
<evidence type="ECO:0000256" key="3">
    <source>
        <dbReference type="SAM" id="SignalP"/>
    </source>
</evidence>
<evidence type="ECO:0000256" key="2">
    <source>
        <dbReference type="SAM" id="Phobius"/>
    </source>
</evidence>
<reference evidence="4 5" key="1">
    <citation type="submission" date="2020-04" db="EMBL/GenBank/DDBJ databases">
        <title>Perkinsus olseni comparative genomics.</title>
        <authorList>
            <person name="Bogema D.R."/>
        </authorList>
    </citation>
    <scope>NUCLEOTIDE SEQUENCE [LARGE SCALE GENOMIC DNA]</scope>
    <source>
        <strain evidence="4">ATCC PRA-31</strain>
    </source>
</reference>
<keyword evidence="2" id="KW-1133">Transmembrane helix</keyword>
<feature type="region of interest" description="Disordered" evidence="1">
    <location>
        <begin position="420"/>
        <end position="442"/>
    </location>
</feature>
<evidence type="ECO:0000313" key="4">
    <source>
        <dbReference type="EMBL" id="KAF4670966.1"/>
    </source>
</evidence>
<feature type="transmembrane region" description="Helical" evidence="2">
    <location>
        <begin position="214"/>
        <end position="233"/>
    </location>
</feature>
<evidence type="ECO:0000313" key="5">
    <source>
        <dbReference type="Proteomes" id="UP000572268"/>
    </source>
</evidence>
<organism evidence="4 5">
    <name type="scientific">Perkinsus olseni</name>
    <name type="common">Perkinsus atlanticus</name>
    <dbReference type="NCBI Taxonomy" id="32597"/>
    <lineage>
        <taxon>Eukaryota</taxon>
        <taxon>Sar</taxon>
        <taxon>Alveolata</taxon>
        <taxon>Perkinsozoa</taxon>
        <taxon>Perkinsea</taxon>
        <taxon>Perkinsida</taxon>
        <taxon>Perkinsidae</taxon>
        <taxon>Perkinsus</taxon>
    </lineage>
</organism>
<feature type="chain" id="PRO_5029687163" evidence="3">
    <location>
        <begin position="20"/>
        <end position="1058"/>
    </location>
</feature>
<keyword evidence="2" id="KW-0472">Membrane</keyword>
<sequence>MNSVSTWLISAQLLVITTTQEVGKFLHRGAFFNITYDVMEEGQIMISFSSMAHPPPGSPAGTPPDFQGNYFGYYSLSRVRGHTYAVDPDADVGSWYGSFAIQLRRADAARAHEPLAGIQTGDLTTLTYTSGDSFITEFRNETIKFMRVAHSFTPGVFEYAESAAPYLKLTYLIRADDRSVHECHYDVWDLDKSQKTCCPDEMEAWVELKRKEHFVEVTVIITIVILTIIFDAAKESLIKLAERRSNHILVGIINSVNSEFATLGFIALLFGVVENRLQALGPMNDHIFGDHLWVMYGPHEYAGWVAENFDGHRGHHGPHCLSHLSLIFETMHFSIFYLMIGFIFVCAAFTLSVLNHARTWDRAEKSDFSTLVKEFFSTQPSKSDLHSDASLVKNARHQGDLTDVRAALDVAVVGGVDKKEPLESGGLSETNSRKDPRMGPTSIEHLHTKAPYSSEGYHFKPNGWLMSFLRGTTVPTMHENVFFLQKNGPAFAAKALQVVCFATALYSGCLFFRLLDFTTKRWRRYWFLLPAGASPILIIIFDILPSALERLVISTSVCQMKRMHVIMEVKKMLEAHRCELCLNLLRNVKLLSMHYLLTEAPEAQRDHLRQKLEAIYEKVSPHTKSLYMKTWKRFFANKSGVHRGEDIGPPLAAAGITGQAASVFLSWMKTLKTSHSGELELREFCVIMIALRVAVNDVISEDEFCAAIRRALPLRDTAGADEVLLSPEDVRNILEGLKVVHPRSHVVARHMTNFTRANQLLEVEERSGHDVHSPLTEALMLVTAIENANIYVRKDELPKRGTLQVSLLEFVRYFIKLDIYQTHDPQNSSPEPFDHMASLEYDWSYRRPSRDAAVTAAAAELAVILEPAAKLVHRNFPSFTLFLRPTGAAATFFRANTHVLVASVRTGPEVLRSISNLSMMIFVSTLLFAAQLLVITMAKDVGRFVNVTGVHKMTFDGVFESDEAIHPFIKFTYDIGSDGTVGIQAMCNGVSTPRFSLDLSRRDSGQAYLYYPVESSDAQSQLLSAVEDTCPTTDGLPVTGLSQPGTPRWFLQQRIRST</sequence>
<accession>A0A7J6MHP7</accession>
<keyword evidence="3" id="KW-0732">Signal</keyword>
<name>A0A7J6MHP7_PEROL</name>
<dbReference type="AlphaFoldDB" id="A0A7J6MHP7"/>